<gene>
    <name evidence="2" type="ORF">EK403_12020</name>
</gene>
<dbReference type="AlphaFoldDB" id="A0A4Q0MHW9"/>
<keyword evidence="3" id="KW-1185">Reference proteome</keyword>
<feature type="domain" description="Phasin" evidence="1">
    <location>
        <begin position="45"/>
        <end position="108"/>
    </location>
</feature>
<reference evidence="2 3" key="1">
    <citation type="submission" date="2018-12" db="EMBL/GenBank/DDBJ databases">
        <title>bacterium Hansschlegelia zhihuaiae S113.</title>
        <authorList>
            <person name="He J."/>
        </authorList>
    </citation>
    <scope>NUCLEOTIDE SEQUENCE [LARGE SCALE GENOMIC DNA]</scope>
    <source>
        <strain evidence="2 3">S 113</strain>
    </source>
</reference>
<dbReference type="RefSeq" id="WP_128777732.1">
    <property type="nucleotide sequence ID" value="NZ_RYFI01000010.1"/>
</dbReference>
<dbReference type="InterPro" id="IPR018968">
    <property type="entry name" value="Phasin"/>
</dbReference>
<protein>
    <recommendedName>
        <fullName evidence="1">Phasin domain-containing protein</fullName>
    </recommendedName>
</protein>
<dbReference type="OrthoDB" id="8447644at2"/>
<accession>A0A4Q0MHW9</accession>
<evidence type="ECO:0000259" key="1">
    <source>
        <dbReference type="Pfam" id="PF09361"/>
    </source>
</evidence>
<organism evidence="2 3">
    <name type="scientific">Hansschlegelia zhihuaiae</name>
    <dbReference type="NCBI Taxonomy" id="405005"/>
    <lineage>
        <taxon>Bacteria</taxon>
        <taxon>Pseudomonadati</taxon>
        <taxon>Pseudomonadota</taxon>
        <taxon>Alphaproteobacteria</taxon>
        <taxon>Hyphomicrobiales</taxon>
        <taxon>Methylopilaceae</taxon>
        <taxon>Hansschlegelia</taxon>
    </lineage>
</organism>
<evidence type="ECO:0000313" key="2">
    <source>
        <dbReference type="EMBL" id="RXF73201.1"/>
    </source>
</evidence>
<dbReference type="Pfam" id="PF09361">
    <property type="entry name" value="Phasin_2"/>
    <property type="match status" value="1"/>
</dbReference>
<proteinExistence type="predicted"/>
<comment type="caution">
    <text evidence="2">The sequence shown here is derived from an EMBL/GenBank/DDBJ whole genome shotgun (WGS) entry which is preliminary data.</text>
</comment>
<dbReference type="Proteomes" id="UP000289708">
    <property type="component" value="Unassembled WGS sequence"/>
</dbReference>
<evidence type="ECO:0000313" key="3">
    <source>
        <dbReference type="Proteomes" id="UP000289708"/>
    </source>
</evidence>
<name>A0A4Q0MHW9_9HYPH</name>
<dbReference type="EMBL" id="RYFI01000010">
    <property type="protein sequence ID" value="RXF73201.1"/>
    <property type="molecule type" value="Genomic_DNA"/>
</dbReference>
<sequence length="110" mass="11997">MAGIQTTAPKATNGAAQSLTEMLSPQNALAAWRSLMTLPAISAIEALRFGSQRMEAQAELLSGMLECKDIGKVFETQSSFMRDAFKDYGRETEKLVHKVRESVSEQAKSA</sequence>